<dbReference type="Pfam" id="PF01602">
    <property type="entry name" value="Adaptin_N"/>
    <property type="match status" value="1"/>
</dbReference>
<dbReference type="SMART" id="SM01354">
    <property type="entry name" value="BLVR"/>
    <property type="match status" value="1"/>
</dbReference>
<dbReference type="OrthoDB" id="10264595at2759"/>
<dbReference type="PANTHER" id="PTHR22781">
    <property type="entry name" value="DELTA ADAPTIN-RELATED"/>
    <property type="match status" value="1"/>
</dbReference>
<dbReference type="GO" id="GO:0006623">
    <property type="term" value="P:protein targeting to vacuole"/>
    <property type="evidence" value="ECO:0007669"/>
    <property type="project" value="TreeGrafter"/>
</dbReference>
<dbReference type="GO" id="GO:0048490">
    <property type="term" value="P:anterograde synaptic vesicle transport"/>
    <property type="evidence" value="ECO:0007669"/>
    <property type="project" value="TreeGrafter"/>
</dbReference>
<keyword evidence="4" id="KW-0813">Transport</keyword>
<evidence type="ECO:0000256" key="8">
    <source>
        <dbReference type="SAM" id="MobiDB-lite"/>
    </source>
</evidence>
<feature type="compositionally biased region" description="Basic and acidic residues" evidence="8">
    <location>
        <begin position="913"/>
        <end position="927"/>
    </location>
</feature>
<feature type="compositionally biased region" description="Basic and acidic residues" evidence="8">
    <location>
        <begin position="796"/>
        <end position="805"/>
    </location>
</feature>
<dbReference type="InterPro" id="IPR016024">
    <property type="entry name" value="ARM-type_fold"/>
</dbReference>
<evidence type="ECO:0000313" key="11">
    <source>
        <dbReference type="Proteomes" id="UP000192578"/>
    </source>
</evidence>
<feature type="compositionally biased region" description="Basic and acidic residues" evidence="8">
    <location>
        <begin position="956"/>
        <end position="974"/>
    </location>
</feature>
<dbReference type="Pfam" id="PF06375">
    <property type="entry name" value="AP3D1"/>
    <property type="match status" value="1"/>
</dbReference>
<dbReference type="InterPro" id="IPR017105">
    <property type="entry name" value="AP3_complex_dsu"/>
</dbReference>
<dbReference type="SUPFAM" id="SSF48371">
    <property type="entry name" value="ARM repeat"/>
    <property type="match status" value="1"/>
</dbReference>
<dbReference type="GO" id="GO:1904115">
    <property type="term" value="C:axon cytoplasm"/>
    <property type="evidence" value="ECO:0007669"/>
    <property type="project" value="GOC"/>
</dbReference>
<feature type="compositionally biased region" description="Basic and acidic residues" evidence="8">
    <location>
        <begin position="744"/>
        <end position="757"/>
    </location>
</feature>
<protein>
    <recommendedName>
        <fullName evidence="3">AP-3 complex subunit delta</fullName>
    </recommendedName>
</protein>
<proteinExistence type="inferred from homology"/>
<evidence type="ECO:0000313" key="10">
    <source>
        <dbReference type="EMBL" id="OQV21099.1"/>
    </source>
</evidence>
<dbReference type="GO" id="GO:0006896">
    <property type="term" value="P:Golgi to vacuole transport"/>
    <property type="evidence" value="ECO:0007669"/>
    <property type="project" value="TreeGrafter"/>
</dbReference>
<gene>
    <name evidence="10" type="ORF">BV898_04863</name>
</gene>
<feature type="domain" description="AP-3 complex subunit delta" evidence="9">
    <location>
        <begin position="682"/>
        <end position="814"/>
    </location>
</feature>
<dbReference type="InterPro" id="IPR011989">
    <property type="entry name" value="ARM-like"/>
</dbReference>
<feature type="compositionally biased region" description="Polar residues" evidence="8">
    <location>
        <begin position="928"/>
        <end position="942"/>
    </location>
</feature>
<dbReference type="EMBL" id="MTYJ01000025">
    <property type="protein sequence ID" value="OQV21099.1"/>
    <property type="molecule type" value="Genomic_DNA"/>
</dbReference>
<sequence>MALRKVKGNIERLFDKSLTDLVRGIRNNRDNEARYIAQCMDEIKLELKQDNIAVKTNAIEKLAYLQMLGYDISWAAFNIIEVMSSTKFTCKRVGYLAAAQTFSDETDVLMLTTNMIRKDITSSNLYDASIALGGLACFISNDLARDLANDAMSLMTSSKAYVRKRAVLLMYKVFLRYPDALRPCFARLKEKLEDPDPGVQSAAVNVICELARKHPKNYLALAPTFFKLMTNSSNNWMLIKIIKLFGALTPLEPRLGKKLIEPLTTLIHSTSAMSLLYECINTVIAVLLSVASGLPDHTASIQLCVQKLRILIEDSDQNLKYLGLLAMSKILQAHPKSVLSLKDLILQCLDDRDESIRLRALDLLYGMVNKKTLMDIVKKLMDHMEKAEGSGYRDELLTKIIFICSQNNFQHVVDFEWYVSVLVDLTKMEGTHHGEQIAAQLLDVAVRVSSIRHFTVQQMAILLENAHKLPLSAHGSTLHEVLLSAAWICGEFSEHLIDPRDTMEAMLRSKVTSFPPHIQAVFVQNIGKLCSKVMVKAEAEEEGETIRAVGRVLVDRLGMFVNSSELEVQERASALLQIIQLVLKHQEDGGKVAGALQAFYAGELNPVAPQAQKKVPVPDGLDLDAWINEPVAEKKETSEEESDEEDDRRVQSPVLFTKSARTKGFTHEENSEGRTTPSRPELSEKELQDIRNQRLVEQASNPYYIKPSSKGSRRTSSNVFSSPDTPKDVSDDVNGIAGLTSSERYLRQQKKDKPSVKKDKKKSKKDKKDSDDEGGVTTHVVNRDLGEMPEGATFSDDAHSDENDPYKSLNIDVQSPLRIDERLPVSAHRQVTSQRAVDPVVEEKTTKKKKHREDGEKKSRKSKAKTEEDALEKTGKKKKDGTSKKSSKKAAQEVSLISMAEEPDSAGTTVVVQEEHPQTPHVVEDRNTTGTDDLSFWLTQDNQPKEKAADRPNTLEVKRPTSSAEKKAAKESKEKKKKKSRSKLRSHSAEEELVDDVPEIVDKTGYEEAFSMELEAISGNGSPAVEEAPLSRFTLLTEDKNVKLEYDTYISDASRQQIAVNVVFTNKLTDGTLKNIAFEVVDSVGLVVDQSSGIEIPVKFAQMPPKSNWNMTLELTLKANSASPQTVRGTVTYMKVDTAGGSSGQEMRDFRLRLPGSAFLLPVQVSVDEFAMVLESGQLSQSADAQLELPGATKFSDVLTRICFRGRFFLVEHIGNSATLHAMSILQQRAVVMVKLLPGTPNRLSLVAKSTDPALTGPLLEEIVASVRG</sequence>
<keyword evidence="7" id="KW-0472">Membrane</keyword>
<dbReference type="GO" id="GO:0016182">
    <property type="term" value="P:synaptic vesicle budding from endosome"/>
    <property type="evidence" value="ECO:0007669"/>
    <property type="project" value="TreeGrafter"/>
</dbReference>
<dbReference type="GO" id="GO:0030123">
    <property type="term" value="C:AP-3 adaptor complex"/>
    <property type="evidence" value="ECO:0007669"/>
    <property type="project" value="InterPro"/>
</dbReference>
<keyword evidence="5" id="KW-0677">Repeat</keyword>
<name>A0A1W0X0U0_HYPEX</name>
<dbReference type="GO" id="GO:0098830">
    <property type="term" value="C:presynaptic endosome"/>
    <property type="evidence" value="ECO:0007669"/>
    <property type="project" value="TreeGrafter"/>
</dbReference>
<dbReference type="AlphaFoldDB" id="A0A1W0X0U0"/>
<dbReference type="Proteomes" id="UP000192578">
    <property type="component" value="Unassembled WGS sequence"/>
</dbReference>
<feature type="compositionally biased region" description="Basic residues" evidence="8">
    <location>
        <begin position="975"/>
        <end position="986"/>
    </location>
</feature>
<evidence type="ECO:0000259" key="9">
    <source>
        <dbReference type="SMART" id="SM01354"/>
    </source>
</evidence>
<evidence type="ECO:0000256" key="1">
    <source>
        <dbReference type="ARBA" id="ARBA00004308"/>
    </source>
</evidence>
<evidence type="ECO:0000256" key="4">
    <source>
        <dbReference type="ARBA" id="ARBA00022448"/>
    </source>
</evidence>
<feature type="compositionally biased region" description="Polar residues" evidence="8">
    <location>
        <begin position="714"/>
        <end position="724"/>
    </location>
</feature>
<dbReference type="GO" id="GO:0010008">
    <property type="term" value="C:endosome membrane"/>
    <property type="evidence" value="ECO:0007669"/>
    <property type="project" value="TreeGrafter"/>
</dbReference>
<dbReference type="GO" id="GO:0048499">
    <property type="term" value="P:synaptic vesicle membrane organization"/>
    <property type="evidence" value="ECO:0007669"/>
    <property type="project" value="TreeGrafter"/>
</dbReference>
<dbReference type="InterPro" id="IPR010474">
    <property type="entry name" value="AP3D_dom_metazoa"/>
</dbReference>
<dbReference type="GO" id="GO:0098943">
    <property type="term" value="P:neurotransmitter receptor transport, postsynaptic endosome to lysosome"/>
    <property type="evidence" value="ECO:0007669"/>
    <property type="project" value="TreeGrafter"/>
</dbReference>
<feature type="region of interest" description="Disordered" evidence="8">
    <location>
        <begin position="629"/>
        <end position="991"/>
    </location>
</feature>
<comment type="caution">
    <text evidence="10">The sequence shown here is derived from an EMBL/GenBank/DDBJ whole genome shotgun (WGS) entry which is preliminary data.</text>
</comment>
<evidence type="ECO:0000256" key="6">
    <source>
        <dbReference type="ARBA" id="ARBA00022927"/>
    </source>
</evidence>
<organism evidence="10 11">
    <name type="scientific">Hypsibius exemplaris</name>
    <name type="common">Freshwater tardigrade</name>
    <dbReference type="NCBI Taxonomy" id="2072580"/>
    <lineage>
        <taxon>Eukaryota</taxon>
        <taxon>Metazoa</taxon>
        <taxon>Ecdysozoa</taxon>
        <taxon>Tardigrada</taxon>
        <taxon>Eutardigrada</taxon>
        <taxon>Parachela</taxon>
        <taxon>Hypsibioidea</taxon>
        <taxon>Hypsibiidae</taxon>
        <taxon>Hypsibius</taxon>
    </lineage>
</organism>
<reference evidence="11" key="1">
    <citation type="submission" date="2017-01" db="EMBL/GenBank/DDBJ databases">
        <title>Comparative genomics of anhydrobiosis in the tardigrade Hypsibius dujardini.</title>
        <authorList>
            <person name="Yoshida Y."/>
            <person name="Koutsovoulos G."/>
            <person name="Laetsch D."/>
            <person name="Stevens L."/>
            <person name="Kumar S."/>
            <person name="Horikawa D."/>
            <person name="Ishino K."/>
            <person name="Komine S."/>
            <person name="Tomita M."/>
            <person name="Blaxter M."/>
            <person name="Arakawa K."/>
        </authorList>
    </citation>
    <scope>NUCLEOTIDE SEQUENCE [LARGE SCALE GENOMIC DNA]</scope>
    <source>
        <strain evidence="11">Z151</strain>
    </source>
</reference>
<keyword evidence="6" id="KW-0653">Protein transport</keyword>
<keyword evidence="11" id="KW-1185">Reference proteome</keyword>
<dbReference type="GO" id="GO:0043195">
    <property type="term" value="C:terminal bouton"/>
    <property type="evidence" value="ECO:0007669"/>
    <property type="project" value="TreeGrafter"/>
</dbReference>
<comment type="subcellular location">
    <subcellularLocation>
        <location evidence="1">Endomembrane system</location>
    </subcellularLocation>
</comment>
<dbReference type="Pfam" id="PF26171">
    <property type="entry name" value="Mu_AP3"/>
    <property type="match status" value="1"/>
</dbReference>
<dbReference type="InterPro" id="IPR058898">
    <property type="entry name" value="Mu_AP3"/>
</dbReference>
<dbReference type="PANTHER" id="PTHR22781:SF12">
    <property type="entry name" value="AP-3 COMPLEX SUBUNIT DELTA-1"/>
    <property type="match status" value="1"/>
</dbReference>
<dbReference type="InterPro" id="IPR002553">
    <property type="entry name" value="Clathrin/coatomer_adapt-like_N"/>
</dbReference>
<dbReference type="Gene3D" id="1.25.10.10">
    <property type="entry name" value="Leucine-rich Repeat Variant"/>
    <property type="match status" value="1"/>
</dbReference>
<evidence type="ECO:0000256" key="7">
    <source>
        <dbReference type="ARBA" id="ARBA00023136"/>
    </source>
</evidence>
<dbReference type="FunFam" id="1.25.10.10:FF:000251">
    <property type="entry name" value="AP-3 complex subunit delta"/>
    <property type="match status" value="1"/>
</dbReference>
<feature type="compositionally biased region" description="Basic and acidic residues" evidence="8">
    <location>
        <begin position="681"/>
        <end position="694"/>
    </location>
</feature>
<comment type="similarity">
    <text evidence="2">Belongs to the adaptor complexes large subunit family.</text>
</comment>
<evidence type="ECO:0000256" key="5">
    <source>
        <dbReference type="ARBA" id="ARBA00022737"/>
    </source>
</evidence>
<evidence type="ECO:0000256" key="2">
    <source>
        <dbReference type="ARBA" id="ARBA00006613"/>
    </source>
</evidence>
<feature type="compositionally biased region" description="Basic and acidic residues" evidence="8">
    <location>
        <begin position="864"/>
        <end position="874"/>
    </location>
</feature>
<evidence type="ECO:0000256" key="3">
    <source>
        <dbReference type="ARBA" id="ARBA00015717"/>
    </source>
</evidence>
<accession>A0A1W0X0U0</accession>